<comment type="caution">
    <text evidence="1">The sequence shown here is derived from an EMBL/GenBank/DDBJ whole genome shotgun (WGS) entry which is preliminary data.</text>
</comment>
<protein>
    <submittedName>
        <fullName evidence="1">Uncharacterized protein</fullName>
    </submittedName>
</protein>
<reference evidence="1 2" key="1">
    <citation type="journal article" date="2021" name="BMC Biol.">
        <title>Horizontally acquired antibacterial genes associated with adaptive radiation of ladybird beetles.</title>
        <authorList>
            <person name="Li H.S."/>
            <person name="Tang X.F."/>
            <person name="Huang Y.H."/>
            <person name="Xu Z.Y."/>
            <person name="Chen M.L."/>
            <person name="Du X.Y."/>
            <person name="Qiu B.Y."/>
            <person name="Chen P.T."/>
            <person name="Zhang W."/>
            <person name="Slipinski A."/>
            <person name="Escalona H.E."/>
            <person name="Waterhouse R.M."/>
            <person name="Zwick A."/>
            <person name="Pang H."/>
        </authorList>
    </citation>
    <scope>NUCLEOTIDE SEQUENCE [LARGE SCALE GENOMIC DNA]</scope>
    <source>
        <strain evidence="1">SYSU2018</strain>
    </source>
</reference>
<evidence type="ECO:0000313" key="1">
    <source>
        <dbReference type="EMBL" id="KAL3278556.1"/>
    </source>
</evidence>
<organism evidence="1 2">
    <name type="scientific">Cryptolaemus montrouzieri</name>
    <dbReference type="NCBI Taxonomy" id="559131"/>
    <lineage>
        <taxon>Eukaryota</taxon>
        <taxon>Metazoa</taxon>
        <taxon>Ecdysozoa</taxon>
        <taxon>Arthropoda</taxon>
        <taxon>Hexapoda</taxon>
        <taxon>Insecta</taxon>
        <taxon>Pterygota</taxon>
        <taxon>Neoptera</taxon>
        <taxon>Endopterygota</taxon>
        <taxon>Coleoptera</taxon>
        <taxon>Polyphaga</taxon>
        <taxon>Cucujiformia</taxon>
        <taxon>Coccinelloidea</taxon>
        <taxon>Coccinellidae</taxon>
        <taxon>Scymninae</taxon>
        <taxon>Scymnini</taxon>
        <taxon>Cryptolaemus</taxon>
    </lineage>
</organism>
<dbReference type="EMBL" id="JABFTP020000124">
    <property type="protein sequence ID" value="KAL3278556.1"/>
    <property type="molecule type" value="Genomic_DNA"/>
</dbReference>
<evidence type="ECO:0000313" key="2">
    <source>
        <dbReference type="Proteomes" id="UP001516400"/>
    </source>
</evidence>
<gene>
    <name evidence="1" type="ORF">HHI36_016102</name>
</gene>
<proteinExistence type="predicted"/>
<name>A0ABD2NIP9_9CUCU</name>
<accession>A0ABD2NIP9</accession>
<sequence>MWTVVVKDNFIQVKSNKNVVPKYEVKPKKYLDAPLNVTLMHQYFLKDHPKCRRIVNYSFFLKYFQENFDYCFGRPQIDVCSKCENFAAKLKDPEMRDNAKKYIAAELIIHKRRANVALKEAANNKDGDTIA</sequence>
<dbReference type="AlphaFoldDB" id="A0ABD2NIP9"/>
<dbReference type="Proteomes" id="UP001516400">
    <property type="component" value="Unassembled WGS sequence"/>
</dbReference>
<keyword evidence="2" id="KW-1185">Reference proteome</keyword>